<feature type="region of interest" description="Disordered" evidence="2">
    <location>
        <begin position="508"/>
        <end position="593"/>
    </location>
</feature>
<feature type="compositionally biased region" description="Polar residues" evidence="2">
    <location>
        <begin position="704"/>
        <end position="724"/>
    </location>
</feature>
<name>A0A1V8TUZ1_9PEZI</name>
<feature type="compositionally biased region" description="Low complexity" evidence="2">
    <location>
        <begin position="166"/>
        <end position="179"/>
    </location>
</feature>
<dbReference type="Proteomes" id="UP000192596">
    <property type="component" value="Unassembled WGS sequence"/>
</dbReference>
<dbReference type="EMBL" id="NAJO01000001">
    <property type="protein sequence ID" value="OQO15157.1"/>
    <property type="molecule type" value="Genomic_DNA"/>
</dbReference>
<dbReference type="InParanoid" id="A0A1V8TUZ1"/>
<evidence type="ECO:0000313" key="3">
    <source>
        <dbReference type="EMBL" id="OQO15157.1"/>
    </source>
</evidence>
<evidence type="ECO:0000256" key="1">
    <source>
        <dbReference type="SAM" id="Coils"/>
    </source>
</evidence>
<feature type="compositionally biased region" description="Polar residues" evidence="2">
    <location>
        <begin position="70"/>
        <end position="89"/>
    </location>
</feature>
<feature type="region of interest" description="Disordered" evidence="2">
    <location>
        <begin position="53"/>
        <end position="179"/>
    </location>
</feature>
<feature type="coiled-coil region" evidence="1">
    <location>
        <begin position="339"/>
        <end position="366"/>
    </location>
</feature>
<feature type="compositionally biased region" description="Basic and acidic residues" evidence="2">
    <location>
        <begin position="124"/>
        <end position="137"/>
    </location>
</feature>
<feature type="region of interest" description="Disordered" evidence="2">
    <location>
        <begin position="686"/>
        <end position="729"/>
    </location>
</feature>
<keyword evidence="4" id="KW-1185">Reference proteome</keyword>
<evidence type="ECO:0000256" key="2">
    <source>
        <dbReference type="SAM" id="MobiDB-lite"/>
    </source>
</evidence>
<evidence type="ECO:0000313" key="4">
    <source>
        <dbReference type="Proteomes" id="UP000192596"/>
    </source>
</evidence>
<sequence>MPPINFPDDLAPGPSQNDTSITRAILNVAVLLAFVLITGYALRATHQVGPNQSMLGKFRKSSSAPPTPNQNPDNRATTSGAQKIVSTGDNEVRTSEATNDVPADEPIEQWDMVGDDWGIIPDSAEVRKERREEERLTRSTASLVGDTGDAAQGADAEPAPSPSPALSPENPILDQGTTASLPAPSLAAAQEDLLRSADEYHADPFSGLHYGDRHEYTHWNFQPRTPLSSTMPALGYGTATRVGLGVGIAPMGIIETITAQSGGRWPDMASLPPPPHLGEQSTLTELPTPPPQPNADLIALSADPPVPSVAETIDPEDYVPIDLQDADPRAHNETLETHIRLLQTENVSQRQVIETLRQELESTRRAQRNHLGGPASQPVSTVLAPAETVVAQAPPMHSAVPELEHASARGVGEGPPIPPVPTMAFNEESVDLTQHLDNVRVHIQALERHVQLSQTTLLQRIDRLERSLSWREDIEVGKLMAKIEREEEDAERNMTGKWFEGTGLWTRPATHAVPRAPTQRADIRTATDATHYRTPSSAESSGRQTPPSSTPSFQDADSQPNQCLELTQPHSYPLDPRIADQTSNSGYPDGRQTLITDYFRPQKAVSPESCAAALIQMELDPQDYDDLYAPASPRSHATDLDLPHEDLTDYTELYQAVSPRAGDPVLNERWTFNAMAASFHPDAAAHHLQSQALSEPGEWLGEPSPSQLDVSPATGQTSQPQLSSRGELKAGLAEAARAVSIPAEYLNGRNSGRPEAPRTLPAFIGGEPSPLSLDAIAASCAQISVAPQSAPVPVLDPCRQSIPASVRTASLSQRVSIIPSDTQERRQRRKRRKNAAACAQ</sequence>
<keyword evidence="1" id="KW-0175">Coiled coil</keyword>
<feature type="region of interest" description="Disordered" evidence="2">
    <location>
        <begin position="813"/>
        <end position="840"/>
    </location>
</feature>
<dbReference type="AlphaFoldDB" id="A0A1V8TUZ1"/>
<protein>
    <submittedName>
        <fullName evidence="3">Uncharacterized protein</fullName>
    </submittedName>
</protein>
<feature type="compositionally biased region" description="Polar residues" evidence="2">
    <location>
        <begin position="533"/>
        <end position="570"/>
    </location>
</feature>
<organism evidence="3 4">
    <name type="scientific">Cryoendolithus antarcticus</name>
    <dbReference type="NCBI Taxonomy" id="1507870"/>
    <lineage>
        <taxon>Eukaryota</taxon>
        <taxon>Fungi</taxon>
        <taxon>Dikarya</taxon>
        <taxon>Ascomycota</taxon>
        <taxon>Pezizomycotina</taxon>
        <taxon>Dothideomycetes</taxon>
        <taxon>Dothideomycetidae</taxon>
        <taxon>Cladosporiales</taxon>
        <taxon>Cladosporiaceae</taxon>
        <taxon>Cryoendolithus</taxon>
    </lineage>
</organism>
<reference evidence="4" key="1">
    <citation type="submission" date="2017-03" db="EMBL/GenBank/DDBJ databases">
        <title>Genomes of endolithic fungi from Antarctica.</title>
        <authorList>
            <person name="Coleine C."/>
            <person name="Masonjones S."/>
            <person name="Stajich J.E."/>
        </authorList>
    </citation>
    <scope>NUCLEOTIDE SEQUENCE [LARGE SCALE GENOMIC DNA]</scope>
    <source>
        <strain evidence="4">CCFEE 5527</strain>
    </source>
</reference>
<comment type="caution">
    <text evidence="3">The sequence shown here is derived from an EMBL/GenBank/DDBJ whole genome shotgun (WGS) entry which is preliminary data.</text>
</comment>
<proteinExistence type="predicted"/>
<feature type="compositionally biased region" description="Low complexity" evidence="2">
    <location>
        <begin position="145"/>
        <end position="158"/>
    </location>
</feature>
<accession>A0A1V8TUZ1</accession>
<gene>
    <name evidence="3" type="ORF">B0A48_00539</name>
</gene>